<dbReference type="Proteomes" id="UP001177023">
    <property type="component" value="Unassembled WGS sequence"/>
</dbReference>
<dbReference type="Gene3D" id="2.130.10.10">
    <property type="entry name" value="YVTN repeat-like/Quinoprotein amine dehydrogenase"/>
    <property type="match status" value="1"/>
</dbReference>
<dbReference type="SUPFAM" id="SSF50978">
    <property type="entry name" value="WD40 repeat-like"/>
    <property type="match status" value="1"/>
</dbReference>
<dbReference type="EMBL" id="CATQJA010001159">
    <property type="protein sequence ID" value="CAJ0566062.1"/>
    <property type="molecule type" value="Genomic_DNA"/>
</dbReference>
<evidence type="ECO:0000313" key="3">
    <source>
        <dbReference type="EMBL" id="CAJ0566062.1"/>
    </source>
</evidence>
<dbReference type="PANTHER" id="PTHR19845:SF0">
    <property type="entry name" value="KATANIN P80 WD40 REPEAT-CONTAINING SUBUNIT B1"/>
    <property type="match status" value="1"/>
</dbReference>
<feature type="compositionally biased region" description="Low complexity" evidence="2">
    <location>
        <begin position="234"/>
        <end position="246"/>
    </location>
</feature>
<name>A0AA36FV27_9BILA</name>
<proteinExistence type="predicted"/>
<evidence type="ECO:0000256" key="2">
    <source>
        <dbReference type="SAM" id="MobiDB-lite"/>
    </source>
</evidence>
<gene>
    <name evidence="3" type="ORF">MSPICULIGERA_LOCUS4678</name>
</gene>
<sequence length="496" mass="53659">MVRGIAFHPHEFLLSSFGSDRVVRFWDLETYECIGVSDMTDTDINNVSFAPNGDLLVACTDETLHLVTWEPVTEVAKSELPLNTKALCLLPTSDSLEVLCAFGDRSIVLFSSTYEEILATADIEPVEDVDPFGRPESLGNSPVTDGSDGAHDSPLSDEPSSPDEEHEPTPIPEQLDPETSPYRNRRYTKLPETPTRRPPLGAKAGVSRLSSSSSTSKSTSSLASVERPGVQKRSSTPETPSSPTKTMGSRPSTIKKAPSLNPDMRPRNSSMGRLEVEKPKTLPTTQARPDRTMGKSPAKSPGPPKDMRRANSLKNGSRQAKPPETLGEACTMASTGHSTFTSRLEERRQGFASVSALVRSRGLLGAVDVLDGNKKELALLCEAVAAGSQMSFPLAMKLLPRIRILWSAIGVSKPGILSLLAKIVFDLGHQLKINARGPASSIGVDVAAEERRAKALKCVEALAEIQLNEPFYRESLKGENRALFDRVMKEIAGICA</sequence>
<accession>A0AA36FV27</accession>
<dbReference type="PROSITE" id="PS50082">
    <property type="entry name" value="WD_REPEATS_2"/>
    <property type="match status" value="1"/>
</dbReference>
<dbReference type="GO" id="GO:0008352">
    <property type="term" value="C:katanin complex"/>
    <property type="evidence" value="ECO:0007669"/>
    <property type="project" value="TreeGrafter"/>
</dbReference>
<feature type="non-terminal residue" evidence="3">
    <location>
        <position position="496"/>
    </location>
</feature>
<feature type="repeat" description="WD" evidence="1">
    <location>
        <begin position="1"/>
        <end position="36"/>
    </location>
</feature>
<dbReference type="GO" id="GO:0007019">
    <property type="term" value="P:microtubule depolymerization"/>
    <property type="evidence" value="ECO:0007669"/>
    <property type="project" value="TreeGrafter"/>
</dbReference>
<dbReference type="PROSITE" id="PS50294">
    <property type="entry name" value="WD_REPEATS_REGION"/>
    <property type="match status" value="1"/>
</dbReference>
<dbReference type="InterPro" id="IPR015943">
    <property type="entry name" value="WD40/YVTN_repeat-like_dom_sf"/>
</dbReference>
<reference evidence="3" key="1">
    <citation type="submission" date="2023-06" db="EMBL/GenBank/DDBJ databases">
        <authorList>
            <person name="Delattre M."/>
        </authorList>
    </citation>
    <scope>NUCLEOTIDE SEQUENCE</scope>
    <source>
        <strain evidence="3">AF72</strain>
    </source>
</reference>
<feature type="compositionally biased region" description="Low complexity" evidence="2">
    <location>
        <begin position="207"/>
        <end position="224"/>
    </location>
</feature>
<evidence type="ECO:0000313" key="4">
    <source>
        <dbReference type="Proteomes" id="UP001177023"/>
    </source>
</evidence>
<dbReference type="InterPro" id="IPR001680">
    <property type="entry name" value="WD40_rpt"/>
</dbReference>
<comment type="caution">
    <text evidence="3">The sequence shown here is derived from an EMBL/GenBank/DDBJ whole genome shotgun (WGS) entry which is preliminary data.</text>
</comment>
<dbReference type="InterPro" id="IPR036322">
    <property type="entry name" value="WD40_repeat_dom_sf"/>
</dbReference>
<evidence type="ECO:0000256" key="1">
    <source>
        <dbReference type="PROSITE-ProRule" id="PRU00221"/>
    </source>
</evidence>
<dbReference type="Pfam" id="PF00400">
    <property type="entry name" value="WD40"/>
    <property type="match status" value="2"/>
</dbReference>
<keyword evidence="1" id="KW-0853">WD repeat</keyword>
<dbReference type="AlphaFoldDB" id="A0AA36FV27"/>
<protein>
    <recommendedName>
        <fullName evidence="5">Katanin p80 subunit C-terminal domain-containing protein</fullName>
    </recommendedName>
</protein>
<dbReference type="PANTHER" id="PTHR19845">
    <property type="entry name" value="KATANIN P80 SUBUNIT"/>
    <property type="match status" value="1"/>
</dbReference>
<organism evidence="3 4">
    <name type="scientific">Mesorhabditis spiculigera</name>
    <dbReference type="NCBI Taxonomy" id="96644"/>
    <lineage>
        <taxon>Eukaryota</taxon>
        <taxon>Metazoa</taxon>
        <taxon>Ecdysozoa</taxon>
        <taxon>Nematoda</taxon>
        <taxon>Chromadorea</taxon>
        <taxon>Rhabditida</taxon>
        <taxon>Rhabditina</taxon>
        <taxon>Rhabditomorpha</taxon>
        <taxon>Rhabditoidea</taxon>
        <taxon>Rhabditidae</taxon>
        <taxon>Mesorhabditinae</taxon>
        <taxon>Mesorhabditis</taxon>
    </lineage>
</organism>
<feature type="region of interest" description="Disordered" evidence="2">
    <location>
        <begin position="127"/>
        <end position="332"/>
    </location>
</feature>
<evidence type="ECO:0008006" key="5">
    <source>
        <dbReference type="Google" id="ProtNLM"/>
    </source>
</evidence>
<keyword evidence="4" id="KW-1185">Reference proteome</keyword>